<dbReference type="GO" id="GO:0006508">
    <property type="term" value="P:proteolysis"/>
    <property type="evidence" value="ECO:0007669"/>
    <property type="project" value="InterPro"/>
</dbReference>
<dbReference type="SUPFAM" id="SSF82171">
    <property type="entry name" value="DPP6 N-terminal domain-like"/>
    <property type="match status" value="1"/>
</dbReference>
<dbReference type="PANTHER" id="PTHR42776:SF27">
    <property type="entry name" value="DIPEPTIDYL PEPTIDASE FAMILY MEMBER 6"/>
    <property type="match status" value="1"/>
</dbReference>
<dbReference type="InterPro" id="IPR011042">
    <property type="entry name" value="6-blade_b-propeller_TolB-like"/>
</dbReference>
<organism evidence="4 5">
    <name type="scientific">Cryobacterium serini</name>
    <dbReference type="NCBI Taxonomy" id="1259201"/>
    <lineage>
        <taxon>Bacteria</taxon>
        <taxon>Bacillati</taxon>
        <taxon>Actinomycetota</taxon>
        <taxon>Actinomycetes</taxon>
        <taxon>Micrococcales</taxon>
        <taxon>Microbacteriaceae</taxon>
        <taxon>Cryobacterium</taxon>
    </lineage>
</organism>
<comment type="caution">
    <text evidence="4">The sequence shown here is derived from an EMBL/GenBank/DDBJ whole genome shotgun (WGS) entry which is preliminary data.</text>
</comment>
<dbReference type="Proteomes" id="UP000297626">
    <property type="component" value="Unassembled WGS sequence"/>
</dbReference>
<gene>
    <name evidence="4" type="ORF">E3T51_07870</name>
</gene>
<feature type="domain" description="Peptidase S9 prolyl oligopeptidase catalytic" evidence="3">
    <location>
        <begin position="503"/>
        <end position="704"/>
    </location>
</feature>
<dbReference type="RefSeq" id="WP_134529302.1">
    <property type="nucleotide sequence ID" value="NZ_SOHN01000009.1"/>
</dbReference>
<evidence type="ECO:0000256" key="1">
    <source>
        <dbReference type="ARBA" id="ARBA00022801"/>
    </source>
</evidence>
<dbReference type="InterPro" id="IPR011659">
    <property type="entry name" value="WD40"/>
</dbReference>
<dbReference type="EMBL" id="SOHN01000009">
    <property type="protein sequence ID" value="TFD89210.1"/>
    <property type="molecule type" value="Genomic_DNA"/>
</dbReference>
<keyword evidence="1" id="KW-0378">Hydrolase</keyword>
<dbReference type="InterPro" id="IPR029058">
    <property type="entry name" value="AB_hydrolase_fold"/>
</dbReference>
<dbReference type="GO" id="GO:0004252">
    <property type="term" value="F:serine-type endopeptidase activity"/>
    <property type="evidence" value="ECO:0007669"/>
    <property type="project" value="TreeGrafter"/>
</dbReference>
<dbReference type="AlphaFoldDB" id="A0A4R9BRM6"/>
<dbReference type="Gene3D" id="2.120.10.30">
    <property type="entry name" value="TolB, C-terminal domain"/>
    <property type="match status" value="1"/>
</dbReference>
<dbReference type="Gene3D" id="3.40.50.1820">
    <property type="entry name" value="alpha/beta hydrolase"/>
    <property type="match status" value="1"/>
</dbReference>
<dbReference type="InterPro" id="IPR001375">
    <property type="entry name" value="Peptidase_S9_cat"/>
</dbReference>
<dbReference type="Pfam" id="PF00326">
    <property type="entry name" value="Peptidase_S9"/>
    <property type="match status" value="1"/>
</dbReference>
<dbReference type="Pfam" id="PF07676">
    <property type="entry name" value="PD40"/>
    <property type="match status" value="1"/>
</dbReference>
<evidence type="ECO:0000256" key="2">
    <source>
        <dbReference type="ARBA" id="ARBA00022825"/>
    </source>
</evidence>
<keyword evidence="5" id="KW-1185">Reference proteome</keyword>
<keyword evidence="2" id="KW-0720">Serine protease</keyword>
<evidence type="ECO:0000313" key="4">
    <source>
        <dbReference type="EMBL" id="TFD89210.1"/>
    </source>
</evidence>
<protein>
    <submittedName>
        <fullName evidence="4">S9 family peptidase</fullName>
    </submittedName>
</protein>
<reference evidence="4 5" key="1">
    <citation type="submission" date="2019-03" db="EMBL/GenBank/DDBJ databases">
        <title>Genomics of glacier-inhabiting Cryobacterium strains.</title>
        <authorList>
            <person name="Liu Q."/>
            <person name="Xin Y.-H."/>
        </authorList>
    </citation>
    <scope>NUCLEOTIDE SEQUENCE [LARGE SCALE GENOMIC DNA]</scope>
    <source>
        <strain evidence="4 5">Sr54</strain>
    </source>
</reference>
<proteinExistence type="predicted"/>
<evidence type="ECO:0000259" key="3">
    <source>
        <dbReference type="Pfam" id="PF00326"/>
    </source>
</evidence>
<dbReference type="SUPFAM" id="SSF53474">
    <property type="entry name" value="alpha/beta-Hydrolases"/>
    <property type="match status" value="1"/>
</dbReference>
<sequence length="726" mass="77655">MKAADLPLLRTVSRPTIHPDGSRAVFSRVNADFAADDYIGQLWTVALVGEPAPRRITRGFRDTAPRFSPDGSLIAFLRADAGGTAQLHVVDAAGGEPLAMTDAALGVTDFRWHPNGDRIAFLARVPERGRYGTVVGLSVDAEPARRIDTLRYRSNGVGYTNDRRVHVFLAVVPNVWGAPMPALAPVLADATRGESKNQPDTGRNPVLPVQASLPSGLPVARQVTEGNFDHSGLAFASAGSRLLTISARHADRDNDLRSEVIELNLSLDEDASKTDELPAPARTVVRSTKNLSISALACADDGALWLLATDVGATGRDFVGRVSALYRSVYPGDASTPIRVTHPHQTGQDLLDLEATGGISVLADGSVLVLRGSRGRVDLLRVSHDGRVEPLDCGASVASSADASGESVVVAVQSGGTSGDLVLVHANLPGTQTPCLEPKRLTDFSGHLRATGLVPGIELTITGRDGYPVHGWVHTPPGSGPHPVLLTIHGGPYSQYTGALLDETQVYVDAGYAVVLCNPRGSSGYGEAHGRAIRQRMGTLDLADVLDFLDGALEAEPVLDAQRVGIMGGSYGGYLTAWTIAHDHRFAAAIVERGFLDPDAFVGTSDIGDFFGDEYAGTDANLVRSQSPQFLVSQVQTPTLVLHSAQDLRCPLSQGERYYAALKRSGIQAELVIFPGENHELSRTGRPRHRLQRFEIILDWWARFLPSAANHRRSDEHDNENGHPIT</sequence>
<dbReference type="PANTHER" id="PTHR42776">
    <property type="entry name" value="SERINE PEPTIDASE S9 FAMILY MEMBER"/>
    <property type="match status" value="1"/>
</dbReference>
<accession>A0A4R9BRM6</accession>
<keyword evidence="2" id="KW-0645">Protease</keyword>
<name>A0A4R9BRM6_9MICO</name>
<evidence type="ECO:0000313" key="5">
    <source>
        <dbReference type="Proteomes" id="UP000297626"/>
    </source>
</evidence>